<protein>
    <recommendedName>
        <fullName evidence="4">Expansin-like EG45 domain-containing protein</fullName>
    </recommendedName>
</protein>
<organism evidence="2 3">
    <name type="scientific">Orchesella cincta</name>
    <name type="common">Springtail</name>
    <name type="synonym">Podura cincta</name>
    <dbReference type="NCBI Taxonomy" id="48709"/>
    <lineage>
        <taxon>Eukaryota</taxon>
        <taxon>Metazoa</taxon>
        <taxon>Ecdysozoa</taxon>
        <taxon>Arthropoda</taxon>
        <taxon>Hexapoda</taxon>
        <taxon>Collembola</taxon>
        <taxon>Entomobryomorpha</taxon>
        <taxon>Entomobryoidea</taxon>
        <taxon>Orchesellidae</taxon>
        <taxon>Orchesellinae</taxon>
        <taxon>Orchesella</taxon>
    </lineage>
</organism>
<feature type="signal peptide" evidence="1">
    <location>
        <begin position="1"/>
        <end position="22"/>
    </location>
</feature>
<evidence type="ECO:0000313" key="2">
    <source>
        <dbReference type="EMBL" id="ODM95785.1"/>
    </source>
</evidence>
<reference evidence="2 3" key="1">
    <citation type="journal article" date="2016" name="Genome Biol. Evol.">
        <title>Gene Family Evolution Reflects Adaptation to Soil Environmental Stressors in the Genome of the Collembolan Orchesella cincta.</title>
        <authorList>
            <person name="Faddeeva-Vakhrusheva A."/>
            <person name="Derks M.F."/>
            <person name="Anvar S.Y."/>
            <person name="Agamennone V."/>
            <person name="Suring W."/>
            <person name="Smit S."/>
            <person name="van Straalen N.M."/>
            <person name="Roelofs D."/>
        </authorList>
    </citation>
    <scope>NUCLEOTIDE SEQUENCE [LARGE SCALE GENOMIC DNA]</scope>
    <source>
        <tissue evidence="2">Mixed pool</tissue>
    </source>
</reference>
<feature type="non-terminal residue" evidence="2">
    <location>
        <position position="1"/>
    </location>
</feature>
<gene>
    <name evidence="2" type="ORF">Ocin01_10898</name>
</gene>
<evidence type="ECO:0008006" key="4">
    <source>
        <dbReference type="Google" id="ProtNLM"/>
    </source>
</evidence>
<feature type="chain" id="PRO_5008904494" description="Expansin-like EG45 domain-containing protein" evidence="1">
    <location>
        <begin position="23"/>
        <end position="197"/>
    </location>
</feature>
<evidence type="ECO:0000313" key="3">
    <source>
        <dbReference type="Proteomes" id="UP000094527"/>
    </source>
</evidence>
<dbReference type="EMBL" id="LJIJ01000620">
    <property type="protein sequence ID" value="ODM95785.1"/>
    <property type="molecule type" value="Genomic_DNA"/>
</dbReference>
<name>A0A1D2MSU8_ORCCI</name>
<comment type="caution">
    <text evidence="2">The sequence shown here is derived from an EMBL/GenBank/DDBJ whole genome shotgun (WGS) entry which is preliminary data.</text>
</comment>
<evidence type="ECO:0000256" key="1">
    <source>
        <dbReference type="SAM" id="SignalP"/>
    </source>
</evidence>
<feature type="non-terminal residue" evidence="2">
    <location>
        <position position="197"/>
    </location>
</feature>
<sequence length="197" mass="21691">HPSLFLILIIFGSSSFIEFTSASDTNCAELRSNVNGFQNQSLVIGDYVVLGNIADEYASANQNWNVSGYWSVSSGCDLTACQDAYLTTRCQTFVGAPTPTPSSVWRSASCKCNNKQCRCSNVYLKPSVCARAYFQRNGCNVCNAHYTEFDNSSPIFPEAWTDKIASFLIRPGCTLEVFDQEDFDGVSETIEGPFVEV</sequence>
<dbReference type="Proteomes" id="UP000094527">
    <property type="component" value="Unassembled WGS sequence"/>
</dbReference>
<keyword evidence="3" id="KW-1185">Reference proteome</keyword>
<proteinExistence type="predicted"/>
<dbReference type="AlphaFoldDB" id="A0A1D2MSU8"/>
<accession>A0A1D2MSU8</accession>
<keyword evidence="1" id="KW-0732">Signal</keyword>